<dbReference type="OrthoDB" id="2498101at2759"/>
<feature type="transmembrane region" description="Helical" evidence="1">
    <location>
        <begin position="98"/>
        <end position="118"/>
    </location>
</feature>
<feature type="transmembrane region" description="Helical" evidence="1">
    <location>
        <begin position="124"/>
        <end position="143"/>
    </location>
</feature>
<dbReference type="EMBL" id="MU167210">
    <property type="protein sequence ID" value="KAG0152015.1"/>
    <property type="molecule type" value="Genomic_DNA"/>
</dbReference>
<proteinExistence type="predicted"/>
<name>A0A9P6NZ17_9BASI</name>
<dbReference type="PANTHER" id="PTHR33339">
    <property type="entry name" value="LYSM DOMAIN-CONTAINING PROTEIN"/>
    <property type="match status" value="1"/>
</dbReference>
<sequence>MNDYIKNYPHGQSVSLKDYADTVGATNFNFRIGGICRVDQLCNGVRGQDWYALIAAQRWSTHMNQAFRAVAFASTIAMEITQSMAFDFIPAPTHIMEYISTSISAVFWVILALPGVWFGPVGKYYYRAVLSVFYATTGIVRPISTFLYPTSSRAFTQWSDIAWLMTRVQRDVQQTMINITETVKKAPISSDEGLYGLNHDGNLFSDRPIQTESEYQATFDKAFRLQALSHLWRSENLFITRGSDPCNGDGENGAWTGRDVISYCSPDGIMMNVIQAKGKHARSKIFGGHRVLEKYNFTAEFLTTTAWECQQKVGGVVEPTTWHNATDTELSSLLSNECMFTLPICDLTQPSIKAERDRGSGTVEACRKIGKLKI</sequence>
<keyword evidence="1" id="KW-1133">Transmembrane helix</keyword>
<reference evidence="3" key="1">
    <citation type="submission" date="2013-11" db="EMBL/GenBank/DDBJ databases">
        <title>Genome sequence of the fusiform rust pathogen reveals effectors for host alternation and coevolution with pine.</title>
        <authorList>
            <consortium name="DOE Joint Genome Institute"/>
            <person name="Smith K."/>
            <person name="Pendleton A."/>
            <person name="Kubisiak T."/>
            <person name="Anderson C."/>
            <person name="Salamov A."/>
            <person name="Aerts A."/>
            <person name="Riley R."/>
            <person name="Clum A."/>
            <person name="Lindquist E."/>
            <person name="Ence D."/>
            <person name="Campbell M."/>
            <person name="Kronenberg Z."/>
            <person name="Feau N."/>
            <person name="Dhillon B."/>
            <person name="Hamelin R."/>
            <person name="Burleigh J."/>
            <person name="Smith J."/>
            <person name="Yandell M."/>
            <person name="Nelson C."/>
            <person name="Grigoriev I."/>
            <person name="Davis J."/>
        </authorList>
    </citation>
    <scope>NUCLEOTIDE SEQUENCE</scope>
    <source>
        <strain evidence="3">G11</strain>
    </source>
</reference>
<evidence type="ECO:0000259" key="2">
    <source>
        <dbReference type="Pfam" id="PF25278"/>
    </source>
</evidence>
<dbReference type="Proteomes" id="UP000886653">
    <property type="component" value="Unassembled WGS sequence"/>
</dbReference>
<dbReference type="InterPro" id="IPR057194">
    <property type="entry name" value="DUF7872"/>
</dbReference>
<feature type="domain" description="DUF7872" evidence="2">
    <location>
        <begin position="151"/>
        <end position="374"/>
    </location>
</feature>
<evidence type="ECO:0000313" key="3">
    <source>
        <dbReference type="EMBL" id="KAG0152015.1"/>
    </source>
</evidence>
<keyword evidence="4" id="KW-1185">Reference proteome</keyword>
<gene>
    <name evidence="3" type="ORF">CROQUDRAFT_667676</name>
</gene>
<evidence type="ECO:0000256" key="1">
    <source>
        <dbReference type="SAM" id="Phobius"/>
    </source>
</evidence>
<comment type="caution">
    <text evidence="3">The sequence shown here is derived from an EMBL/GenBank/DDBJ whole genome shotgun (WGS) entry which is preliminary data.</text>
</comment>
<accession>A0A9P6NZ17</accession>
<dbReference type="AlphaFoldDB" id="A0A9P6NZ17"/>
<organism evidence="3 4">
    <name type="scientific">Cronartium quercuum f. sp. fusiforme G11</name>
    <dbReference type="NCBI Taxonomy" id="708437"/>
    <lineage>
        <taxon>Eukaryota</taxon>
        <taxon>Fungi</taxon>
        <taxon>Dikarya</taxon>
        <taxon>Basidiomycota</taxon>
        <taxon>Pucciniomycotina</taxon>
        <taxon>Pucciniomycetes</taxon>
        <taxon>Pucciniales</taxon>
        <taxon>Coleosporiaceae</taxon>
        <taxon>Cronartium</taxon>
    </lineage>
</organism>
<protein>
    <recommendedName>
        <fullName evidence="2">DUF7872 domain-containing protein</fullName>
    </recommendedName>
</protein>
<keyword evidence="1" id="KW-0472">Membrane</keyword>
<dbReference type="PANTHER" id="PTHR33339:SF1">
    <property type="entry name" value="LYSM DOMAIN-CONTAINING PROTEIN"/>
    <property type="match status" value="1"/>
</dbReference>
<evidence type="ECO:0000313" key="4">
    <source>
        <dbReference type="Proteomes" id="UP000886653"/>
    </source>
</evidence>
<dbReference type="Pfam" id="PF25278">
    <property type="entry name" value="DUF7872"/>
    <property type="match status" value="1"/>
</dbReference>
<keyword evidence="1" id="KW-0812">Transmembrane</keyword>